<protein>
    <submittedName>
        <fullName evidence="2">Uncharacterized protein</fullName>
    </submittedName>
</protein>
<keyword evidence="1" id="KW-0732">Signal</keyword>
<sequence length="133" mass="16100">MQKLFFFLLFFSFYSLATHSQNSNEKQMQEMKEQYEADKLEFIENLVSSLSVDDFQKEIIKQKLNSYFDEKQKIHQANFPSYIREEKLNELDRTHFTELKDICKDEVISKIQEAVKNPLEHKKKNKRKKKNKN</sequence>
<dbReference type="SUPFAM" id="SSF158855">
    <property type="entry name" value="Lipase chaperone-like"/>
    <property type="match status" value="1"/>
</dbReference>
<dbReference type="RefSeq" id="WP_131506871.1">
    <property type="nucleotide sequence ID" value="NZ_SOQZ01000002.1"/>
</dbReference>
<feature type="signal peptide" evidence="1">
    <location>
        <begin position="1"/>
        <end position="17"/>
    </location>
</feature>
<gene>
    <name evidence="2" type="ORF">A8975_1233</name>
</gene>
<accession>A0ABY2G7H8</accession>
<proteinExistence type="predicted"/>
<evidence type="ECO:0000256" key="1">
    <source>
        <dbReference type="SAM" id="SignalP"/>
    </source>
</evidence>
<comment type="caution">
    <text evidence="2">The sequence shown here is derived from an EMBL/GenBank/DDBJ whole genome shotgun (WGS) entry which is preliminary data.</text>
</comment>
<dbReference type="EMBL" id="SOQZ01000002">
    <property type="protein sequence ID" value="TDY12469.1"/>
    <property type="molecule type" value="Genomic_DNA"/>
</dbReference>
<name>A0ABY2G7H8_9FLAO</name>
<organism evidence="2 3">
    <name type="scientific">Meridianimaribacter flavus</name>
    <dbReference type="NCBI Taxonomy" id="571115"/>
    <lineage>
        <taxon>Bacteria</taxon>
        <taxon>Pseudomonadati</taxon>
        <taxon>Bacteroidota</taxon>
        <taxon>Flavobacteriia</taxon>
        <taxon>Flavobacteriales</taxon>
        <taxon>Flavobacteriaceae</taxon>
        <taxon>Meridianimaribacter</taxon>
    </lineage>
</organism>
<evidence type="ECO:0000313" key="2">
    <source>
        <dbReference type="EMBL" id="TDY12469.1"/>
    </source>
</evidence>
<evidence type="ECO:0000313" key="3">
    <source>
        <dbReference type="Proteomes" id="UP000294930"/>
    </source>
</evidence>
<feature type="chain" id="PRO_5045778130" evidence="1">
    <location>
        <begin position="18"/>
        <end position="133"/>
    </location>
</feature>
<reference evidence="2 3" key="1">
    <citation type="submission" date="2019-03" db="EMBL/GenBank/DDBJ databases">
        <title>Genomic Encyclopedia of Type Strains, Phase III (KMG-III): the genomes of soil and plant-associated and newly described type strains.</title>
        <authorList>
            <person name="Whitman W."/>
        </authorList>
    </citation>
    <scope>NUCLEOTIDE SEQUENCE [LARGE SCALE GENOMIC DNA]</scope>
    <source>
        <strain evidence="2 3">CGMCC 1.10957</strain>
    </source>
</reference>
<dbReference type="Proteomes" id="UP000294930">
    <property type="component" value="Unassembled WGS sequence"/>
</dbReference>
<keyword evidence="3" id="KW-1185">Reference proteome</keyword>